<proteinExistence type="predicted"/>
<gene>
    <name evidence="2" type="primary">Vigan.04G153500</name>
    <name evidence="2" type="ORF">VIGAN_04153500</name>
</gene>
<accession>A0A0S3RUW6</accession>
<feature type="compositionally biased region" description="Polar residues" evidence="1">
    <location>
        <begin position="13"/>
        <end position="23"/>
    </location>
</feature>
<evidence type="ECO:0000313" key="2">
    <source>
        <dbReference type="EMBL" id="BAT84223.1"/>
    </source>
</evidence>
<organism evidence="2 3">
    <name type="scientific">Vigna angularis var. angularis</name>
    <dbReference type="NCBI Taxonomy" id="157739"/>
    <lineage>
        <taxon>Eukaryota</taxon>
        <taxon>Viridiplantae</taxon>
        <taxon>Streptophyta</taxon>
        <taxon>Embryophyta</taxon>
        <taxon>Tracheophyta</taxon>
        <taxon>Spermatophyta</taxon>
        <taxon>Magnoliopsida</taxon>
        <taxon>eudicotyledons</taxon>
        <taxon>Gunneridae</taxon>
        <taxon>Pentapetalae</taxon>
        <taxon>rosids</taxon>
        <taxon>fabids</taxon>
        <taxon>Fabales</taxon>
        <taxon>Fabaceae</taxon>
        <taxon>Papilionoideae</taxon>
        <taxon>50 kb inversion clade</taxon>
        <taxon>NPAAA clade</taxon>
        <taxon>indigoferoid/millettioid clade</taxon>
        <taxon>Phaseoleae</taxon>
        <taxon>Vigna</taxon>
    </lineage>
</organism>
<evidence type="ECO:0000313" key="3">
    <source>
        <dbReference type="Proteomes" id="UP000291084"/>
    </source>
</evidence>
<evidence type="ECO:0000256" key="1">
    <source>
        <dbReference type="SAM" id="MobiDB-lite"/>
    </source>
</evidence>
<keyword evidence="3" id="KW-1185">Reference proteome</keyword>
<feature type="region of interest" description="Disordered" evidence="1">
    <location>
        <begin position="1"/>
        <end position="32"/>
    </location>
</feature>
<dbReference type="AlphaFoldDB" id="A0A0S3RUW6"/>
<feature type="non-terminal residue" evidence="2">
    <location>
        <position position="1"/>
    </location>
</feature>
<dbReference type="Proteomes" id="UP000291084">
    <property type="component" value="Chromosome 4"/>
</dbReference>
<name>A0A0S3RUW6_PHAAN</name>
<protein>
    <submittedName>
        <fullName evidence="2">Uncharacterized protein</fullName>
    </submittedName>
</protein>
<sequence>AQTRKPPPRANPQAATTAPSFSSKLHGRRDHHLHLFRHEHIHGRQPENAQPFQVARNHYLQRGKLKQIQKQKPLFSTVAPATAFQPSSITITRPATLQQKPLIAPPSPESLKHAAPVCD</sequence>
<reference evidence="2 3" key="1">
    <citation type="journal article" date="2015" name="Sci. Rep.">
        <title>The power of single molecule real-time sequencing technology in the de novo assembly of a eukaryotic genome.</title>
        <authorList>
            <person name="Sakai H."/>
            <person name="Naito K."/>
            <person name="Ogiso-Tanaka E."/>
            <person name="Takahashi Y."/>
            <person name="Iseki K."/>
            <person name="Muto C."/>
            <person name="Satou K."/>
            <person name="Teruya K."/>
            <person name="Shiroma A."/>
            <person name="Shimoji M."/>
            <person name="Hirano T."/>
            <person name="Itoh T."/>
            <person name="Kaga A."/>
            <person name="Tomooka N."/>
        </authorList>
    </citation>
    <scope>NUCLEOTIDE SEQUENCE [LARGE SCALE GENOMIC DNA]</scope>
    <source>
        <strain evidence="3">cv. Shumari</strain>
    </source>
</reference>
<dbReference type="EMBL" id="AP015037">
    <property type="protein sequence ID" value="BAT84223.1"/>
    <property type="molecule type" value="Genomic_DNA"/>
</dbReference>